<dbReference type="SUPFAM" id="SSF46785">
    <property type="entry name" value="Winged helix' DNA-binding domain"/>
    <property type="match status" value="1"/>
</dbReference>
<comment type="caution">
    <text evidence="6">The sequence shown here is derived from an EMBL/GenBank/DDBJ whole genome shotgun (WGS) entry which is preliminary data.</text>
</comment>
<evidence type="ECO:0000259" key="5">
    <source>
        <dbReference type="PROSITE" id="PS51063"/>
    </source>
</evidence>
<dbReference type="InterPro" id="IPR050397">
    <property type="entry name" value="Env_Response_Regulators"/>
</dbReference>
<dbReference type="InterPro" id="IPR012318">
    <property type="entry name" value="HTH_CRP"/>
</dbReference>
<dbReference type="GO" id="GO:0003700">
    <property type="term" value="F:DNA-binding transcription factor activity"/>
    <property type="evidence" value="ECO:0007669"/>
    <property type="project" value="TreeGrafter"/>
</dbReference>
<dbReference type="AlphaFoldDB" id="A0A2T0SV71"/>
<dbReference type="InterPro" id="IPR014710">
    <property type="entry name" value="RmlC-like_jellyroll"/>
</dbReference>
<evidence type="ECO:0000256" key="3">
    <source>
        <dbReference type="ARBA" id="ARBA00023163"/>
    </source>
</evidence>
<dbReference type="Gene3D" id="2.60.120.10">
    <property type="entry name" value="Jelly Rolls"/>
    <property type="match status" value="1"/>
</dbReference>
<dbReference type="PROSITE" id="PS50042">
    <property type="entry name" value="CNMP_BINDING_3"/>
    <property type="match status" value="1"/>
</dbReference>
<dbReference type="InterPro" id="IPR018490">
    <property type="entry name" value="cNMP-bd_dom_sf"/>
</dbReference>
<dbReference type="Pfam" id="PF00027">
    <property type="entry name" value="cNMP_binding"/>
    <property type="match status" value="1"/>
</dbReference>
<reference evidence="6 7" key="1">
    <citation type="submission" date="2018-03" db="EMBL/GenBank/DDBJ databases">
        <title>Genomic Encyclopedia of Archaeal and Bacterial Type Strains, Phase II (KMG-II): from individual species to whole genera.</title>
        <authorList>
            <person name="Goeker M."/>
        </authorList>
    </citation>
    <scope>NUCLEOTIDE SEQUENCE [LARGE SCALE GENOMIC DNA]</scope>
    <source>
        <strain evidence="6 7">DSM 44720</strain>
    </source>
</reference>
<proteinExistence type="predicted"/>
<organism evidence="6 7">
    <name type="scientific">Umezawaea tangerina</name>
    <dbReference type="NCBI Taxonomy" id="84725"/>
    <lineage>
        <taxon>Bacteria</taxon>
        <taxon>Bacillati</taxon>
        <taxon>Actinomycetota</taxon>
        <taxon>Actinomycetes</taxon>
        <taxon>Pseudonocardiales</taxon>
        <taxon>Pseudonocardiaceae</taxon>
        <taxon>Umezawaea</taxon>
    </lineage>
</organism>
<dbReference type="GO" id="GO:0003677">
    <property type="term" value="F:DNA binding"/>
    <property type="evidence" value="ECO:0007669"/>
    <property type="project" value="UniProtKB-KW"/>
</dbReference>
<dbReference type="Pfam" id="PF13545">
    <property type="entry name" value="HTH_Crp_2"/>
    <property type="match status" value="1"/>
</dbReference>
<keyword evidence="2" id="KW-0238">DNA-binding</keyword>
<evidence type="ECO:0000313" key="7">
    <source>
        <dbReference type="Proteomes" id="UP000239494"/>
    </source>
</evidence>
<dbReference type="InterPro" id="IPR036388">
    <property type="entry name" value="WH-like_DNA-bd_sf"/>
</dbReference>
<evidence type="ECO:0000313" key="6">
    <source>
        <dbReference type="EMBL" id="PRY37263.1"/>
    </source>
</evidence>
<gene>
    <name evidence="6" type="ORF">CLV43_11074</name>
</gene>
<protein>
    <submittedName>
        <fullName evidence="6">Crp/Fnr family transcriptional regulator</fullName>
    </submittedName>
</protein>
<dbReference type="PANTHER" id="PTHR24567:SF74">
    <property type="entry name" value="HTH-TYPE TRANSCRIPTIONAL REGULATOR ARCR"/>
    <property type="match status" value="1"/>
</dbReference>
<dbReference type="SMART" id="SM00100">
    <property type="entry name" value="cNMP"/>
    <property type="match status" value="1"/>
</dbReference>
<keyword evidence="1" id="KW-0805">Transcription regulation</keyword>
<feature type="domain" description="HTH crp-type" evidence="5">
    <location>
        <begin position="150"/>
        <end position="223"/>
    </location>
</feature>
<dbReference type="InterPro" id="IPR036390">
    <property type="entry name" value="WH_DNA-bd_sf"/>
</dbReference>
<dbReference type="InterPro" id="IPR000595">
    <property type="entry name" value="cNMP-bd_dom"/>
</dbReference>
<dbReference type="CDD" id="cd00038">
    <property type="entry name" value="CAP_ED"/>
    <property type="match status" value="1"/>
</dbReference>
<sequence length="243" mass="26542">MAPDVHSERNWLSDSFLRKLHTVDVKALFDVGHRIRFATGVSLTTQGEATPSVRVVLSGAVKVFRLAQPESTPMLVNLGGPGELLGVEAVLLRKQSHTGHVASIPTECLVINQSTFRNFVDDRPPVKDVLLAIMAKQLTLREVALAFATHNVRRRLLAFLARLQFVYGKDSLRGTELDLGLSHGDLAAAVGASEASVATVLAELKQEQVLSTGYKKIYVKQDLRKLLRKPEAPNTPARPPAQV</sequence>
<dbReference type="PANTHER" id="PTHR24567">
    <property type="entry name" value="CRP FAMILY TRANSCRIPTIONAL REGULATORY PROTEIN"/>
    <property type="match status" value="1"/>
</dbReference>
<dbReference type="Gene3D" id="1.10.10.10">
    <property type="entry name" value="Winged helix-like DNA-binding domain superfamily/Winged helix DNA-binding domain"/>
    <property type="match status" value="1"/>
</dbReference>
<dbReference type="SUPFAM" id="SSF51206">
    <property type="entry name" value="cAMP-binding domain-like"/>
    <property type="match status" value="1"/>
</dbReference>
<evidence type="ECO:0000256" key="2">
    <source>
        <dbReference type="ARBA" id="ARBA00023125"/>
    </source>
</evidence>
<dbReference type="PROSITE" id="PS51063">
    <property type="entry name" value="HTH_CRP_2"/>
    <property type="match status" value="1"/>
</dbReference>
<keyword evidence="3" id="KW-0804">Transcription</keyword>
<dbReference type="Proteomes" id="UP000239494">
    <property type="component" value="Unassembled WGS sequence"/>
</dbReference>
<name>A0A2T0SV71_9PSEU</name>
<keyword evidence="7" id="KW-1185">Reference proteome</keyword>
<evidence type="ECO:0000256" key="1">
    <source>
        <dbReference type="ARBA" id="ARBA00023015"/>
    </source>
</evidence>
<dbReference type="OrthoDB" id="667966at2"/>
<feature type="domain" description="Cyclic nucleotide-binding" evidence="4">
    <location>
        <begin position="16"/>
        <end position="137"/>
    </location>
</feature>
<accession>A0A2T0SV71</accession>
<dbReference type="GO" id="GO:0005829">
    <property type="term" value="C:cytosol"/>
    <property type="evidence" value="ECO:0007669"/>
    <property type="project" value="TreeGrafter"/>
</dbReference>
<dbReference type="EMBL" id="PVTF01000010">
    <property type="protein sequence ID" value="PRY37263.1"/>
    <property type="molecule type" value="Genomic_DNA"/>
</dbReference>
<evidence type="ECO:0000259" key="4">
    <source>
        <dbReference type="PROSITE" id="PS50042"/>
    </source>
</evidence>